<dbReference type="AlphaFoldDB" id="A0A0A8Z0W7"/>
<name>A0A0A8Z0W7_ARUDO</name>
<accession>A0A0A8Z0W7</accession>
<dbReference type="EMBL" id="GBRH01269403">
    <property type="protein sequence ID" value="JAD28492.1"/>
    <property type="molecule type" value="Transcribed_RNA"/>
</dbReference>
<evidence type="ECO:0000313" key="1">
    <source>
        <dbReference type="EMBL" id="JAD28492.1"/>
    </source>
</evidence>
<organism evidence="1">
    <name type="scientific">Arundo donax</name>
    <name type="common">Giant reed</name>
    <name type="synonym">Donax arundinaceus</name>
    <dbReference type="NCBI Taxonomy" id="35708"/>
    <lineage>
        <taxon>Eukaryota</taxon>
        <taxon>Viridiplantae</taxon>
        <taxon>Streptophyta</taxon>
        <taxon>Embryophyta</taxon>
        <taxon>Tracheophyta</taxon>
        <taxon>Spermatophyta</taxon>
        <taxon>Magnoliopsida</taxon>
        <taxon>Liliopsida</taxon>
        <taxon>Poales</taxon>
        <taxon>Poaceae</taxon>
        <taxon>PACMAD clade</taxon>
        <taxon>Arundinoideae</taxon>
        <taxon>Arundineae</taxon>
        <taxon>Arundo</taxon>
    </lineage>
</organism>
<reference evidence="1" key="1">
    <citation type="submission" date="2014-09" db="EMBL/GenBank/DDBJ databases">
        <authorList>
            <person name="Magalhaes I.L.F."/>
            <person name="Oliveira U."/>
            <person name="Santos F.R."/>
            <person name="Vidigal T.H.D.A."/>
            <person name="Brescovit A.D."/>
            <person name="Santos A.J."/>
        </authorList>
    </citation>
    <scope>NUCLEOTIDE SEQUENCE</scope>
    <source>
        <tissue evidence="1">Shoot tissue taken approximately 20 cm above the soil surface</tissue>
    </source>
</reference>
<reference evidence="1" key="2">
    <citation type="journal article" date="2015" name="Data Brief">
        <title>Shoot transcriptome of the giant reed, Arundo donax.</title>
        <authorList>
            <person name="Barrero R.A."/>
            <person name="Guerrero F.D."/>
            <person name="Moolhuijzen P."/>
            <person name="Goolsby J.A."/>
            <person name="Tidwell J."/>
            <person name="Bellgard S.E."/>
            <person name="Bellgard M.I."/>
        </authorList>
    </citation>
    <scope>NUCLEOTIDE SEQUENCE</scope>
    <source>
        <tissue evidence="1">Shoot tissue taken approximately 20 cm above the soil surface</tissue>
    </source>
</reference>
<protein>
    <submittedName>
        <fullName evidence="1">Uncharacterized protein</fullName>
    </submittedName>
</protein>
<sequence>MLVSPQRATWLGTCRR</sequence>
<proteinExistence type="predicted"/>